<dbReference type="RefSeq" id="WP_044349351.1">
    <property type="nucleotide sequence ID" value="NZ_AZAC01000016.1"/>
</dbReference>
<evidence type="ECO:0000256" key="1">
    <source>
        <dbReference type="ARBA" id="ARBA00007637"/>
    </source>
</evidence>
<dbReference type="PANTHER" id="PTHR43000">
    <property type="entry name" value="DTDP-D-GLUCOSE 4,6-DEHYDRATASE-RELATED"/>
    <property type="match status" value="1"/>
</dbReference>
<keyword evidence="4" id="KW-1185">Reference proteome</keyword>
<dbReference type="InParanoid" id="A0A0D2J5D8"/>
<organism evidence="3 4">
    <name type="scientific">Dethiosulfatarculus sandiegensis</name>
    <dbReference type="NCBI Taxonomy" id="1429043"/>
    <lineage>
        <taxon>Bacteria</taxon>
        <taxon>Pseudomonadati</taxon>
        <taxon>Thermodesulfobacteriota</taxon>
        <taxon>Desulfarculia</taxon>
        <taxon>Desulfarculales</taxon>
        <taxon>Desulfarculaceae</taxon>
        <taxon>Dethiosulfatarculus</taxon>
    </lineage>
</organism>
<evidence type="ECO:0000259" key="2">
    <source>
        <dbReference type="Pfam" id="PF01370"/>
    </source>
</evidence>
<name>A0A0D2J5D8_9BACT</name>
<dbReference type="SUPFAM" id="SSF51735">
    <property type="entry name" value="NAD(P)-binding Rossmann-fold domains"/>
    <property type="match status" value="1"/>
</dbReference>
<protein>
    <submittedName>
        <fullName evidence="3">UDP-glucose 4-epimerase</fullName>
    </submittedName>
</protein>
<dbReference type="Gene3D" id="3.40.50.720">
    <property type="entry name" value="NAD(P)-binding Rossmann-like Domain"/>
    <property type="match status" value="1"/>
</dbReference>
<reference evidence="3 4" key="1">
    <citation type="submission" date="2013-11" db="EMBL/GenBank/DDBJ databases">
        <title>Metagenomic analysis of a methanogenic consortium involved in long chain n-alkane degradation.</title>
        <authorList>
            <person name="Davidova I.A."/>
            <person name="Callaghan A.V."/>
            <person name="Wawrik B."/>
            <person name="Pruitt S."/>
            <person name="Marks C."/>
            <person name="Duncan K.E."/>
            <person name="Suflita J.M."/>
        </authorList>
    </citation>
    <scope>NUCLEOTIDE SEQUENCE [LARGE SCALE GENOMIC DNA]</scope>
    <source>
        <strain evidence="3 4">SPR</strain>
    </source>
</reference>
<dbReference type="OrthoDB" id="9801785at2"/>
<comment type="caution">
    <text evidence="3">The sequence shown here is derived from an EMBL/GenBank/DDBJ whole genome shotgun (WGS) entry which is preliminary data.</text>
</comment>
<comment type="similarity">
    <text evidence="1">Belongs to the NAD(P)-dependent epimerase/dehydratase family.</text>
</comment>
<dbReference type="EMBL" id="AZAC01000016">
    <property type="protein sequence ID" value="KIX13334.1"/>
    <property type="molecule type" value="Genomic_DNA"/>
</dbReference>
<evidence type="ECO:0000313" key="3">
    <source>
        <dbReference type="EMBL" id="KIX13334.1"/>
    </source>
</evidence>
<sequence>MKILVTGGAGFIASHVTDAYLAAGHDVVVLDNLYTGKLENLNPGCRFIEMDIRDRSLEKFMALEKFDVVNHHAAQVSVPASVQDPVQDLEVNGQGTLNLMQSSAKAGVGRFIFISSGGAIYGEQEVLPIKEETWPKPESPYAVHKMLGETYLPFFRDNYGMEYVVLRYANIYGPRQAPHAEAGVVAIFTEALLAKKDCTVYRFEEQPKGMVRDYLYVGDAARANLLALEKGQGQTVNLGTEVATHTLDLLRAVGKACGVKPVEQFGPARKGDLKRSLLECSLAQKALGWQAETDLDKGLEMTVQWYRNKA</sequence>
<dbReference type="FunCoup" id="A0A0D2J5D8">
    <property type="interactions" value="448"/>
</dbReference>
<feature type="domain" description="NAD-dependent epimerase/dehydratase" evidence="2">
    <location>
        <begin position="3"/>
        <end position="239"/>
    </location>
</feature>
<accession>A0A0D2J5D8</accession>
<dbReference type="Proteomes" id="UP000032233">
    <property type="component" value="Unassembled WGS sequence"/>
</dbReference>
<dbReference type="Pfam" id="PF01370">
    <property type="entry name" value="Epimerase"/>
    <property type="match status" value="1"/>
</dbReference>
<dbReference type="PATRIC" id="fig|1429043.3.peg.2976"/>
<dbReference type="STRING" id="1429043.X474_14030"/>
<evidence type="ECO:0000313" key="4">
    <source>
        <dbReference type="Proteomes" id="UP000032233"/>
    </source>
</evidence>
<dbReference type="InterPro" id="IPR036291">
    <property type="entry name" value="NAD(P)-bd_dom_sf"/>
</dbReference>
<dbReference type="InterPro" id="IPR001509">
    <property type="entry name" value="Epimerase_deHydtase"/>
</dbReference>
<gene>
    <name evidence="3" type="ORF">X474_14030</name>
</gene>
<proteinExistence type="inferred from homology"/>
<dbReference type="Gene3D" id="3.90.25.10">
    <property type="entry name" value="UDP-galactose 4-epimerase, domain 1"/>
    <property type="match status" value="1"/>
</dbReference>
<dbReference type="AlphaFoldDB" id="A0A0D2J5D8"/>